<keyword evidence="2" id="KW-0472">Membrane</keyword>
<keyword evidence="2" id="KW-0812">Transmembrane</keyword>
<sequence length="382" mass="43923">MNSLASSKPQSKAPSVHWEWFQKYKLYHIPFWIGYNYLWWVVAMGNPLTAANNILFTPLASKFIFYLVFQTLAVYFNLYYLIPKFLEKGHFATYMACLLVTIAVTASLIVPGYHMGAYMAGMTLEELYGKGNYDVIHMVVGGPLSSTIAVITLAMSIKLTKNWLQTQRRQQDLEKEKLETELNFLKYQFNPHFLFNSINSIFFLIHKNPDMASASLAKFSELLRHQLYECNDHEIPLSKEITYLENFIELEKLRQNDNLQVNFEFAKLGTEHLGIAPFVLMTFLENAFKHVSKHSNEANWIEIKLAVENEKLGFFIANSTSHDNGNDVVNYGGIGLKNVRRRLDLIYPGKYELDIIDKPGSFEVQFNVILEIVMLTPTAQIA</sequence>
<keyword evidence="2" id="KW-1133">Transmembrane helix</keyword>
<feature type="transmembrane region" description="Helical" evidence="2">
    <location>
        <begin position="63"/>
        <end position="82"/>
    </location>
</feature>
<dbReference type="InterPro" id="IPR050640">
    <property type="entry name" value="Bact_2-comp_sensor_kinase"/>
</dbReference>
<evidence type="ECO:0000256" key="1">
    <source>
        <dbReference type="SAM" id="Coils"/>
    </source>
</evidence>
<feature type="coiled-coil region" evidence="1">
    <location>
        <begin position="161"/>
        <end position="188"/>
    </location>
</feature>
<evidence type="ECO:0000256" key="2">
    <source>
        <dbReference type="SAM" id="Phobius"/>
    </source>
</evidence>
<reference evidence="4 5" key="1">
    <citation type="submission" date="2020-03" db="EMBL/GenBank/DDBJ databases">
        <title>Genomic Encyclopedia of Type Strains, Phase IV (KMG-IV): sequencing the most valuable type-strain genomes for metagenomic binning, comparative biology and taxonomic classification.</title>
        <authorList>
            <person name="Goeker M."/>
        </authorList>
    </citation>
    <scope>NUCLEOTIDE SEQUENCE [LARGE SCALE GENOMIC DNA]</scope>
    <source>
        <strain evidence="4 5">DSM 102865</strain>
    </source>
</reference>
<name>A0ABX0UP56_9BACT</name>
<comment type="caution">
    <text evidence="4">The sequence shown here is derived from an EMBL/GenBank/DDBJ whole genome shotgun (WGS) entry which is preliminary data.</text>
</comment>
<dbReference type="PANTHER" id="PTHR34220:SF7">
    <property type="entry name" value="SENSOR HISTIDINE KINASE YPDA"/>
    <property type="match status" value="1"/>
</dbReference>
<dbReference type="InterPro" id="IPR010559">
    <property type="entry name" value="Sig_transdc_His_kin_internal"/>
</dbReference>
<accession>A0ABX0UP56</accession>
<feature type="domain" description="Signal transduction histidine kinase internal region" evidence="3">
    <location>
        <begin position="181"/>
        <end position="259"/>
    </location>
</feature>
<gene>
    <name evidence="4" type="ORF">FHS68_003960</name>
</gene>
<keyword evidence="5" id="KW-1185">Reference proteome</keyword>
<dbReference type="EMBL" id="JAASQJ010000004">
    <property type="protein sequence ID" value="NIJ54773.1"/>
    <property type="molecule type" value="Genomic_DNA"/>
</dbReference>
<evidence type="ECO:0000313" key="5">
    <source>
        <dbReference type="Proteomes" id="UP001179181"/>
    </source>
</evidence>
<dbReference type="RefSeq" id="WP_167273629.1">
    <property type="nucleotide sequence ID" value="NZ_JAASQJ010000004.1"/>
</dbReference>
<proteinExistence type="predicted"/>
<keyword evidence="1" id="KW-0175">Coiled coil</keyword>
<organism evidence="4 5">
    <name type="scientific">Dyadobacter arcticus</name>
    <dbReference type="NCBI Taxonomy" id="1078754"/>
    <lineage>
        <taxon>Bacteria</taxon>
        <taxon>Pseudomonadati</taxon>
        <taxon>Bacteroidota</taxon>
        <taxon>Cytophagia</taxon>
        <taxon>Cytophagales</taxon>
        <taxon>Spirosomataceae</taxon>
        <taxon>Dyadobacter</taxon>
    </lineage>
</organism>
<protein>
    <recommendedName>
        <fullName evidence="3">Signal transduction histidine kinase internal region domain-containing protein</fullName>
    </recommendedName>
</protein>
<dbReference type="Proteomes" id="UP001179181">
    <property type="component" value="Unassembled WGS sequence"/>
</dbReference>
<evidence type="ECO:0000259" key="3">
    <source>
        <dbReference type="Pfam" id="PF06580"/>
    </source>
</evidence>
<dbReference type="Pfam" id="PF06580">
    <property type="entry name" value="His_kinase"/>
    <property type="match status" value="1"/>
</dbReference>
<dbReference type="PANTHER" id="PTHR34220">
    <property type="entry name" value="SENSOR HISTIDINE KINASE YPDA"/>
    <property type="match status" value="1"/>
</dbReference>
<feature type="transmembrane region" description="Helical" evidence="2">
    <location>
        <begin position="94"/>
        <end position="115"/>
    </location>
</feature>
<feature type="transmembrane region" description="Helical" evidence="2">
    <location>
        <begin position="135"/>
        <end position="159"/>
    </location>
</feature>
<evidence type="ECO:0000313" key="4">
    <source>
        <dbReference type="EMBL" id="NIJ54773.1"/>
    </source>
</evidence>